<dbReference type="PANTHER" id="PTHR24273:SF32">
    <property type="entry name" value="HYALIN"/>
    <property type="match status" value="1"/>
</dbReference>
<dbReference type="NCBIfam" id="TIGR04131">
    <property type="entry name" value="Bac_Flav_CTERM"/>
    <property type="match status" value="1"/>
</dbReference>
<organism evidence="3 4">
    <name type="scientific">Flavobacterium ginsengisoli</name>
    <dbReference type="NCBI Taxonomy" id="871694"/>
    <lineage>
        <taxon>Bacteria</taxon>
        <taxon>Pseudomonadati</taxon>
        <taxon>Bacteroidota</taxon>
        <taxon>Flavobacteriia</taxon>
        <taxon>Flavobacteriales</taxon>
        <taxon>Flavobacteriaceae</taxon>
        <taxon>Flavobacterium</taxon>
    </lineage>
</organism>
<feature type="domain" description="Ig-like" evidence="2">
    <location>
        <begin position="932"/>
        <end position="1013"/>
    </location>
</feature>
<evidence type="ECO:0000313" key="3">
    <source>
        <dbReference type="EMBL" id="GAA3737162.1"/>
    </source>
</evidence>
<dbReference type="SUPFAM" id="SSF48726">
    <property type="entry name" value="Immunoglobulin"/>
    <property type="match status" value="1"/>
</dbReference>
<accession>A0ABP7FDL0</accession>
<dbReference type="PANTHER" id="PTHR24273">
    <property type="entry name" value="FI04643P-RELATED"/>
    <property type="match status" value="1"/>
</dbReference>
<sequence length="2425" mass="254895">MRTKATLFLLISFIGLTKLYSQTVTAVATPSTCAANGKIELTASGIPEPIIYGIAKSPYTAADVISSTSPVFSFLAPGNYYYGYYNGANFVSSSSTIAVANQYVTTSPSFTAYYATRYAYCGGTDPLGRVTGSLSGGNKPYNVELLNSSNVVVQQKQTTGSSTTAIFDGVAAGTYTLRGTDACGTVVYAPNTIVVQSNVIYSDFTLGTVNPQPTTSYFNVVYNTPGDVCSGIVSASITNIAFMTGTNTITDITTPTGGPTFYGGRNPIYKVEIQNASGGYDVYDNLTSGQVSTSTSYVLPNDRSKWGLIKVSVTICGITKTNQLDLAAYNEFKIKPFTFTGFTIYDDSTPAACAPPSQVEIWTSTFQSGGCQPITLDITENGTSNTQHYVLPQNFKFKVDIGKTYTVVVKDGTGALLPSYLFRNSTSSTTTPKPPSQTDPNNLYIDPAYFTPILTKDKITFTDGLSGKNIGKCALVINNLTSALGLIAPVYVETISGPTNINLTVTPTTGSYNIGLGNNLTPGTYKIRIRDSQCFTADYDIVLNSYIVSVQLQNITSVPSTIACDRYIKKGEVKITAVGKMFDTSGPLQSVYGYDYATPRILSAPAGASTFVSIDGNFVLRGNLVIPFTFTADLPGDYQIALSRKSDNRLLLPSEVFENTTPVPLTVTQDFPAFDLSQSGGVICPGNTTGNLTVKINNAAGTITYYIKKDTDANFPATGQTSAVFTGLTAGNYDIKAKTLCYEVVQSFKLATLAQLTDVIFGDNTYCSGASLHFSTVAVGPVSSIVWTLPNNSTVTGNILDIPNLTTANNGEYKVTINSTAGCVINGSTIVTVNTLPEVQTPIFNALSPSVICQSVSAQQSDYTATAVNATAINYSISPLEAGTITAGIVNWNSSFNGTAVITAIASGCGTDETAHFTVTVSPRTDVSEIITEDRSICPNETGILLEALAPNISNPIFTWYDSNLSSASVLAVDDNLVVSPTSTTTYYVGVEGSDLCVNEAGNRKAVTVTVKPLATVADIVVSDETICQGETATLTASSPLTNPIFTWYTDAALENLISNVETIDVKPNVTTTYYVTVEGDGVCALPPPAKEVTVNVNQLPVATISYSNSVYCNRGSAAVTLTGTVGGTFNSDAGLTIDVATGEINLASSTVGMHTISYVFSDGTCSNTVSTDITINATVLPAALPDIIEECSASPAVPTLTDLCAGIITATTPTSFPITTQGITEVTWTFDYGGGFTQTVIQTVNIKDITKPAKPILDPVTAECEVVSIAPPTTTDNCAGTVTGTTLAGFPITAQGTTEVTWTFDDGNGNIETAVQEVVIKDITKPAKPVLDPVTAECEVASIAPPTTTDNCAGTVTGTTLANFPITAQGTTEVTWTFDDGNGNIETAIQEVVIKDTTKPAKPVLDPVAAECEAASIIPPTTTDNCAGTVTGTTLAGFPITAQGTTEVTWTFDDGNGNVETAVQQVVIKDTTKPAKPVLDPVAAECEVATITAPTTTDNCAGTVMGTTLTGFPITAQGTTEVTWTFDDGNGNIETAIQEVVIKDITKPVAPILNPVTAECEVATITPPIATDNCKGLVMGTTLTSFPITAQGTTEVTWTFDDGNGNIETAVQEVVIKDITKPAKPVLDPVTAECEVASITPPTTTDNCAGTVTGTTLAGFPITTQGTTEVTWTFDDGNGNIETAVQEVIIKDITKPAKPVLDPVTAECEVATIAPPTTTDNCAGTIAGTTLTSFPITAQGTTEVTWTFDDGNGNIETAIQEVVIKDITKPAKPILDPVTAECEVASIAPPTTIDNCAGTIAGTTLAGFPITAQGTTEVTWTFDDGNGNIETAVQEVVIKDITKPAKPVLDPVTAECEVASITPPTTTDNCAGTVTGTTLTSFPITAQGTTEVTWTFDDGNGNVETAVQQVVIKDTTKPAKPVLDPVAAECEVASITPPTTTDNCAGTVTGTTLTSFPIAAQGTTEVTWTFDDGNGNIETAVQNVIIKDVTAPVAPVLVDITDQCSVTLEAPTAVDNCAGIITGTTTTTFPVTEEGTTLVIWTFNDGNGNISTAEQKIVINTIVLEEPEKATCLTNKPEYVVTLSVSGKAPFTVVGTGAPGTWSGNNWTSNVISGGTDYNVNIQDQYKCNTLNVAGVSPNCCVFDVVCPTFPAQTVSCADELPTATSLTIAQFQALGNRNGKITNNCGIIDITAENSQNQGCNTNVVRTYTITEYADDNNNGIHDAGENTILNSSKCTEVITVNDRTAPVFTEALPPAVINADCDTIPDPVILTATDNCSIATVTYNEEKTDGDCSGRYSLERTWTAVDECGNKNVFSQKVNVSCMETIYNALSPNGDGINDTFVIKNIDCFPNNTVEIYNRYGVLIYSKKGYDNITDPFDGFSSGRATVLKKDMIPTGTYFYILEYENNGKQIKKSGYLYVSTQ</sequence>
<evidence type="ECO:0000256" key="1">
    <source>
        <dbReference type="SAM" id="SignalP"/>
    </source>
</evidence>
<comment type="caution">
    <text evidence="3">The sequence shown here is derived from an EMBL/GenBank/DDBJ whole genome shotgun (WGS) entry which is preliminary data.</text>
</comment>
<proteinExistence type="predicted"/>
<name>A0ABP7FDL0_9FLAO</name>
<dbReference type="EMBL" id="BAABDT010000003">
    <property type="protein sequence ID" value="GAA3737162.1"/>
    <property type="molecule type" value="Genomic_DNA"/>
</dbReference>
<dbReference type="Pfam" id="PF13585">
    <property type="entry name" value="CHU_C"/>
    <property type="match status" value="1"/>
</dbReference>
<feature type="domain" description="Ig-like" evidence="2">
    <location>
        <begin position="1021"/>
        <end position="1098"/>
    </location>
</feature>
<dbReference type="Proteomes" id="UP001501367">
    <property type="component" value="Unassembled WGS sequence"/>
</dbReference>
<feature type="chain" id="PRO_5045158664" description="Ig-like domain-containing protein" evidence="1">
    <location>
        <begin position="27"/>
        <end position="2425"/>
    </location>
</feature>
<keyword evidence="4" id="KW-1185">Reference proteome</keyword>
<dbReference type="Gene3D" id="2.60.40.10">
    <property type="entry name" value="Immunoglobulins"/>
    <property type="match status" value="1"/>
</dbReference>
<gene>
    <name evidence="3" type="ORF">GCM10022422_20550</name>
</gene>
<feature type="signal peptide" evidence="1">
    <location>
        <begin position="1"/>
        <end position="26"/>
    </location>
</feature>
<keyword evidence="1" id="KW-0732">Signal</keyword>
<dbReference type="Pfam" id="PF19081">
    <property type="entry name" value="Ig_7"/>
    <property type="match status" value="2"/>
</dbReference>
<dbReference type="InterPro" id="IPR044023">
    <property type="entry name" value="Ig_7"/>
</dbReference>
<evidence type="ECO:0000259" key="2">
    <source>
        <dbReference type="Pfam" id="PF19081"/>
    </source>
</evidence>
<dbReference type="InterPro" id="IPR013783">
    <property type="entry name" value="Ig-like_fold"/>
</dbReference>
<evidence type="ECO:0000313" key="4">
    <source>
        <dbReference type="Proteomes" id="UP001501367"/>
    </source>
</evidence>
<dbReference type="InterPro" id="IPR036179">
    <property type="entry name" value="Ig-like_dom_sf"/>
</dbReference>
<protein>
    <recommendedName>
        <fullName evidence="2">Ig-like domain-containing protein</fullName>
    </recommendedName>
</protein>
<dbReference type="InterPro" id="IPR026341">
    <property type="entry name" value="T9SS_type_B"/>
</dbReference>
<dbReference type="RefSeq" id="WP_345158400.1">
    <property type="nucleotide sequence ID" value="NZ_BAABDT010000003.1"/>
</dbReference>
<reference evidence="4" key="1">
    <citation type="journal article" date="2019" name="Int. J. Syst. Evol. Microbiol.">
        <title>The Global Catalogue of Microorganisms (GCM) 10K type strain sequencing project: providing services to taxonomists for standard genome sequencing and annotation.</title>
        <authorList>
            <consortium name="The Broad Institute Genomics Platform"/>
            <consortium name="The Broad Institute Genome Sequencing Center for Infectious Disease"/>
            <person name="Wu L."/>
            <person name="Ma J."/>
        </authorList>
    </citation>
    <scope>NUCLEOTIDE SEQUENCE [LARGE SCALE GENOMIC DNA]</scope>
    <source>
        <strain evidence="4">JCM 17336</strain>
    </source>
</reference>